<dbReference type="AlphaFoldDB" id="A0A2T0MQD4"/>
<dbReference type="Pfam" id="PF08281">
    <property type="entry name" value="Sigma70_r4_2"/>
    <property type="match status" value="1"/>
</dbReference>
<keyword evidence="3" id="KW-0805">Transcription regulation</keyword>
<dbReference type="GO" id="GO:0003677">
    <property type="term" value="F:DNA binding"/>
    <property type="evidence" value="ECO:0007669"/>
    <property type="project" value="InterPro"/>
</dbReference>
<dbReference type="InterPro" id="IPR052704">
    <property type="entry name" value="ECF_Sigma-70_Domain"/>
</dbReference>
<comment type="subunit">
    <text evidence="2">Interacts transiently with the RNA polymerase catalytic core formed by RpoA, RpoB, RpoC and RpoZ (2 alpha, 1 beta, 1 beta' and 1 omega subunit) to form the RNA polymerase holoenzyme that can initiate transcription.</text>
</comment>
<dbReference type="InterPro" id="IPR013324">
    <property type="entry name" value="RNA_pol_sigma_r3/r4-like"/>
</dbReference>
<dbReference type="RefSeq" id="WP_106247028.1">
    <property type="nucleotide sequence ID" value="NZ_JBFAIL010000016.1"/>
</dbReference>
<dbReference type="Gene3D" id="1.10.10.10">
    <property type="entry name" value="Winged helix-like DNA-binding domain superfamily/Winged helix DNA-binding domain"/>
    <property type="match status" value="1"/>
</dbReference>
<name>A0A2T0MQD4_9ACTN</name>
<dbReference type="PANTHER" id="PTHR30173:SF36">
    <property type="entry name" value="ECF RNA POLYMERASE SIGMA FACTOR SIGJ"/>
    <property type="match status" value="1"/>
</dbReference>
<dbReference type="Gene3D" id="3.10.450.50">
    <property type="match status" value="1"/>
</dbReference>
<evidence type="ECO:0000256" key="2">
    <source>
        <dbReference type="ARBA" id="ARBA00011344"/>
    </source>
</evidence>
<keyword evidence="9" id="KW-1185">Reference proteome</keyword>
<accession>A0A2T0MQD4</accession>
<feature type="domain" description="RNA polymerase sigma-70 region 2" evidence="6">
    <location>
        <begin position="23"/>
        <end position="82"/>
    </location>
</feature>
<organism evidence="8 9">
    <name type="scientific">Nonomuraea fuscirosea</name>
    <dbReference type="NCBI Taxonomy" id="1291556"/>
    <lineage>
        <taxon>Bacteria</taxon>
        <taxon>Bacillati</taxon>
        <taxon>Actinomycetota</taxon>
        <taxon>Actinomycetes</taxon>
        <taxon>Streptosporangiales</taxon>
        <taxon>Streptosporangiaceae</taxon>
        <taxon>Nonomuraea</taxon>
    </lineage>
</organism>
<dbReference type="SUPFAM" id="SSF54427">
    <property type="entry name" value="NTF2-like"/>
    <property type="match status" value="1"/>
</dbReference>
<dbReference type="InterPro" id="IPR013249">
    <property type="entry name" value="RNA_pol_sigma70_r4_t2"/>
</dbReference>
<reference evidence="8 9" key="1">
    <citation type="submission" date="2018-03" db="EMBL/GenBank/DDBJ databases">
        <title>Genomic Encyclopedia of Type Strains, Phase III (KMG-III): the genomes of soil and plant-associated and newly described type strains.</title>
        <authorList>
            <person name="Whitman W."/>
        </authorList>
    </citation>
    <scope>NUCLEOTIDE SEQUENCE [LARGE SCALE GENOMIC DNA]</scope>
    <source>
        <strain evidence="8 9">CGMCC 4.7104</strain>
    </source>
</reference>
<proteinExistence type="inferred from homology"/>
<comment type="caution">
    <text evidence="8">The sequence shown here is derived from an EMBL/GenBank/DDBJ whole genome shotgun (WGS) entry which is preliminary data.</text>
</comment>
<dbReference type="PANTHER" id="PTHR30173">
    <property type="entry name" value="SIGMA 19 FACTOR"/>
    <property type="match status" value="1"/>
</dbReference>
<dbReference type="Proteomes" id="UP000238312">
    <property type="component" value="Unassembled WGS sequence"/>
</dbReference>
<evidence type="ECO:0000256" key="3">
    <source>
        <dbReference type="ARBA" id="ARBA00023015"/>
    </source>
</evidence>
<dbReference type="Pfam" id="PF04542">
    <property type="entry name" value="Sigma70_r2"/>
    <property type="match status" value="1"/>
</dbReference>
<feature type="domain" description="RNA polymerase sigma factor 70 region 4 type 2" evidence="7">
    <location>
        <begin position="118"/>
        <end position="169"/>
    </location>
</feature>
<evidence type="ECO:0000256" key="5">
    <source>
        <dbReference type="ARBA" id="ARBA00023163"/>
    </source>
</evidence>
<dbReference type="InterPro" id="IPR014284">
    <property type="entry name" value="RNA_pol_sigma-70_dom"/>
</dbReference>
<evidence type="ECO:0000259" key="7">
    <source>
        <dbReference type="Pfam" id="PF08281"/>
    </source>
</evidence>
<evidence type="ECO:0000313" key="8">
    <source>
        <dbReference type="EMBL" id="PRX60316.1"/>
    </source>
</evidence>
<gene>
    <name evidence="8" type="ORF">B0I32_11783</name>
</gene>
<dbReference type="InterPro" id="IPR013325">
    <property type="entry name" value="RNA_pol_sigma_r2"/>
</dbReference>
<dbReference type="SUPFAM" id="SSF88946">
    <property type="entry name" value="Sigma2 domain of RNA polymerase sigma factors"/>
    <property type="match status" value="1"/>
</dbReference>
<dbReference type="OrthoDB" id="3672769at2"/>
<dbReference type="InterPro" id="IPR032710">
    <property type="entry name" value="NTF2-like_dom_sf"/>
</dbReference>
<dbReference type="Gene3D" id="1.10.1740.10">
    <property type="match status" value="1"/>
</dbReference>
<keyword evidence="5" id="KW-0804">Transcription</keyword>
<dbReference type="GO" id="GO:0016987">
    <property type="term" value="F:sigma factor activity"/>
    <property type="evidence" value="ECO:0007669"/>
    <property type="project" value="UniProtKB-KW"/>
</dbReference>
<dbReference type="EMBL" id="PVNG01000017">
    <property type="protein sequence ID" value="PRX60316.1"/>
    <property type="molecule type" value="Genomic_DNA"/>
</dbReference>
<protein>
    <submittedName>
        <fullName evidence="8">RNA polymerase ECF family sigma subunit</fullName>
    </submittedName>
</protein>
<keyword evidence="4" id="KW-0731">Sigma factor</keyword>
<dbReference type="SUPFAM" id="SSF88659">
    <property type="entry name" value="Sigma3 and sigma4 domains of RNA polymerase sigma factors"/>
    <property type="match status" value="1"/>
</dbReference>
<evidence type="ECO:0000256" key="1">
    <source>
        <dbReference type="ARBA" id="ARBA00010641"/>
    </source>
</evidence>
<dbReference type="InterPro" id="IPR036388">
    <property type="entry name" value="WH-like_DNA-bd_sf"/>
</dbReference>
<dbReference type="GO" id="GO:0006352">
    <property type="term" value="P:DNA-templated transcription initiation"/>
    <property type="evidence" value="ECO:0007669"/>
    <property type="project" value="InterPro"/>
</dbReference>
<dbReference type="InterPro" id="IPR007627">
    <property type="entry name" value="RNA_pol_sigma70_r2"/>
</dbReference>
<evidence type="ECO:0000313" key="9">
    <source>
        <dbReference type="Proteomes" id="UP000238312"/>
    </source>
</evidence>
<comment type="similarity">
    <text evidence="1">Belongs to the sigma-70 factor family. ECF subfamily.</text>
</comment>
<dbReference type="NCBIfam" id="TIGR02937">
    <property type="entry name" value="sigma70-ECF"/>
    <property type="match status" value="1"/>
</dbReference>
<evidence type="ECO:0000259" key="6">
    <source>
        <dbReference type="Pfam" id="PF04542"/>
    </source>
</evidence>
<sequence length="323" mass="35320">MDSIAADQVATDRFDAERFEVSRNRLASLAYRLLGSAADAEDAVQDAFLHWQAADRRRIRVPEAWLTRIVTNLCLDRLRSARARRERAAGAWLPEPLLAGDPMLGPADTFEQRESVSLAVLTLMERLSPLERAVYVLREAFSYSHAEIAELLGITESASQQHLHRARRRVTAARRRGGEVDPESARRIVEEFLAAAFSGRTERLVALLTDDATAVSDGAGLTGTLLRYDTPERIAAVARAGFKPTPAKRRLAGGTSAVHYARVNGAPALVFVVGDRVVGAATFDIAGGRIATVRGIAAPARLTRLAETWQQHEPEGSPLIARW</sequence>
<evidence type="ECO:0000256" key="4">
    <source>
        <dbReference type="ARBA" id="ARBA00023082"/>
    </source>
</evidence>